<organism evidence="7 8">
    <name type="scientific">Parvularcula dongshanensis</name>
    <dbReference type="NCBI Taxonomy" id="1173995"/>
    <lineage>
        <taxon>Bacteria</taxon>
        <taxon>Pseudomonadati</taxon>
        <taxon>Pseudomonadota</taxon>
        <taxon>Alphaproteobacteria</taxon>
        <taxon>Parvularculales</taxon>
        <taxon>Parvularculaceae</taxon>
        <taxon>Parvularcula</taxon>
    </lineage>
</organism>
<dbReference type="GO" id="GO:0015920">
    <property type="term" value="P:lipopolysaccharide transport"/>
    <property type="evidence" value="ECO:0007669"/>
    <property type="project" value="TreeGrafter"/>
</dbReference>
<accession>A0A840I6Y2</accession>
<dbReference type="InterPro" id="IPR005495">
    <property type="entry name" value="LptG/LptF_permease"/>
</dbReference>
<evidence type="ECO:0000256" key="6">
    <source>
        <dbReference type="SAM" id="Phobius"/>
    </source>
</evidence>
<comment type="subcellular location">
    <subcellularLocation>
        <location evidence="1">Cell membrane</location>
        <topology evidence="1">Multi-pass membrane protein</topology>
    </subcellularLocation>
</comment>
<proteinExistence type="predicted"/>
<dbReference type="EMBL" id="JACHOB010000006">
    <property type="protein sequence ID" value="MBB4660075.1"/>
    <property type="molecule type" value="Genomic_DNA"/>
</dbReference>
<dbReference type="Pfam" id="PF03739">
    <property type="entry name" value="LptF_LptG"/>
    <property type="match status" value="1"/>
</dbReference>
<dbReference type="RefSeq" id="WP_183819305.1">
    <property type="nucleotide sequence ID" value="NZ_JACHOB010000006.1"/>
</dbReference>
<feature type="transmembrane region" description="Helical" evidence="6">
    <location>
        <begin position="280"/>
        <end position="299"/>
    </location>
</feature>
<evidence type="ECO:0000256" key="3">
    <source>
        <dbReference type="ARBA" id="ARBA00022692"/>
    </source>
</evidence>
<evidence type="ECO:0000313" key="8">
    <source>
        <dbReference type="Proteomes" id="UP000563524"/>
    </source>
</evidence>
<dbReference type="Proteomes" id="UP000563524">
    <property type="component" value="Unassembled WGS sequence"/>
</dbReference>
<dbReference type="PANTHER" id="PTHR33529:SF2">
    <property type="entry name" value="LIPOPOLYSACCHARIDE EXPORT SYSTEM PERMEASE PROTEIN LPTG"/>
    <property type="match status" value="1"/>
</dbReference>
<evidence type="ECO:0000256" key="4">
    <source>
        <dbReference type="ARBA" id="ARBA00022989"/>
    </source>
</evidence>
<feature type="transmembrane region" description="Helical" evidence="6">
    <location>
        <begin position="337"/>
        <end position="361"/>
    </location>
</feature>
<evidence type="ECO:0000256" key="5">
    <source>
        <dbReference type="ARBA" id="ARBA00023136"/>
    </source>
</evidence>
<dbReference type="GO" id="GO:0043190">
    <property type="term" value="C:ATP-binding cassette (ABC) transporter complex"/>
    <property type="evidence" value="ECO:0007669"/>
    <property type="project" value="InterPro"/>
</dbReference>
<comment type="caution">
    <text evidence="7">The sequence shown here is derived from an EMBL/GenBank/DDBJ whole genome shotgun (WGS) entry which is preliminary data.</text>
</comment>
<dbReference type="AlphaFoldDB" id="A0A840I6Y2"/>
<gene>
    <name evidence="7" type="ORF">GGQ59_002619</name>
</gene>
<keyword evidence="5 6" id="KW-0472">Membrane</keyword>
<keyword evidence="4 6" id="KW-1133">Transmembrane helix</keyword>
<keyword evidence="2" id="KW-1003">Cell membrane</keyword>
<protein>
    <submittedName>
        <fullName evidence="7">Lipopolysaccharide export system permease protein</fullName>
    </submittedName>
</protein>
<name>A0A840I6Y2_9PROT</name>
<dbReference type="InterPro" id="IPR030923">
    <property type="entry name" value="LptG"/>
</dbReference>
<feature type="transmembrane region" description="Helical" evidence="6">
    <location>
        <begin position="311"/>
        <end position="331"/>
    </location>
</feature>
<evidence type="ECO:0000313" key="7">
    <source>
        <dbReference type="EMBL" id="MBB4660075.1"/>
    </source>
</evidence>
<dbReference type="PANTHER" id="PTHR33529">
    <property type="entry name" value="SLR0882 PROTEIN-RELATED"/>
    <property type="match status" value="1"/>
</dbReference>
<feature type="transmembrane region" description="Helical" evidence="6">
    <location>
        <begin position="61"/>
        <end position="81"/>
    </location>
</feature>
<dbReference type="GO" id="GO:0055085">
    <property type="term" value="P:transmembrane transport"/>
    <property type="evidence" value="ECO:0007669"/>
    <property type="project" value="InterPro"/>
</dbReference>
<evidence type="ECO:0000256" key="2">
    <source>
        <dbReference type="ARBA" id="ARBA00022475"/>
    </source>
</evidence>
<feature type="transmembrane region" description="Helical" evidence="6">
    <location>
        <begin position="102"/>
        <end position="121"/>
    </location>
</feature>
<dbReference type="NCBIfam" id="TIGR04408">
    <property type="entry name" value="LptG_lptG"/>
    <property type="match status" value="1"/>
</dbReference>
<evidence type="ECO:0000256" key="1">
    <source>
        <dbReference type="ARBA" id="ARBA00004651"/>
    </source>
</evidence>
<sequence>MRLRLYVRYLMRRTLVGIAGLFLVIGALIVTVDLIEALREVGKIEGAGFLTALRLTLLRAPQVLLTLSPFVFLFGTLFAFGQMAKSSEIAVMRAAGVSVWRLVVPGAALAVILGFATVTALDPLAARMESSAQALKNEVRGRDGKMLAAFREGIWLRQREEGITMVIHAARFDPADSMLHDVTIWKRTREGTFLERWDAKTAAVTEDAFVLAQARRTATGLRRADERALYVLPVGLDLRALREDKAKPDALSVWELPDMTRVLESAGLSTISYRLRYHDLWSLPLKLAAMVLIACAFSVSGNARQGGIARLMGVGVAAGFVLFIVSELSAATAEASIVPVALAAWAPAILAILAATSLLLFREDG</sequence>
<reference evidence="7 8" key="1">
    <citation type="submission" date="2020-08" db="EMBL/GenBank/DDBJ databases">
        <title>Genomic Encyclopedia of Type Strains, Phase IV (KMG-IV): sequencing the most valuable type-strain genomes for metagenomic binning, comparative biology and taxonomic classification.</title>
        <authorList>
            <person name="Goeker M."/>
        </authorList>
    </citation>
    <scope>NUCLEOTIDE SEQUENCE [LARGE SCALE GENOMIC DNA]</scope>
    <source>
        <strain evidence="7 8">DSM 102850</strain>
    </source>
</reference>
<keyword evidence="8" id="KW-1185">Reference proteome</keyword>
<keyword evidence="3 6" id="KW-0812">Transmembrane</keyword>